<dbReference type="SMART" id="SM00283">
    <property type="entry name" value="MA"/>
    <property type="match status" value="1"/>
</dbReference>
<dbReference type="Proteomes" id="UP000323594">
    <property type="component" value="Chromosome"/>
</dbReference>
<evidence type="ECO:0000256" key="1">
    <source>
        <dbReference type="ARBA" id="ARBA00023224"/>
    </source>
</evidence>
<accession>A0AAE6M8I5</accession>
<dbReference type="CDD" id="cd06225">
    <property type="entry name" value="HAMP"/>
    <property type="match status" value="1"/>
</dbReference>
<reference evidence="7 8" key="1">
    <citation type="submission" date="2019-08" db="EMBL/GenBank/DDBJ databases">
        <authorList>
            <person name="Kuhnert P."/>
        </authorList>
    </citation>
    <scope>NUCLEOTIDE SEQUENCE [LARGE SCALE GENOMIC DNA]</scope>
    <source>
        <strain evidence="7 8">B36.5</strain>
    </source>
</reference>
<feature type="domain" description="HAMP" evidence="6">
    <location>
        <begin position="108"/>
        <end position="162"/>
    </location>
</feature>
<dbReference type="PANTHER" id="PTHR32089">
    <property type="entry name" value="METHYL-ACCEPTING CHEMOTAXIS PROTEIN MCPB"/>
    <property type="match status" value="1"/>
</dbReference>
<organism evidence="7 8">
    <name type="scientific">Treponema phagedenis</name>
    <dbReference type="NCBI Taxonomy" id="162"/>
    <lineage>
        <taxon>Bacteria</taxon>
        <taxon>Pseudomonadati</taxon>
        <taxon>Spirochaetota</taxon>
        <taxon>Spirochaetia</taxon>
        <taxon>Spirochaetales</taxon>
        <taxon>Treponemataceae</taxon>
        <taxon>Treponema</taxon>
    </lineage>
</organism>
<evidence type="ECO:0000259" key="5">
    <source>
        <dbReference type="PROSITE" id="PS50111"/>
    </source>
</evidence>
<evidence type="ECO:0000313" key="7">
    <source>
        <dbReference type="EMBL" id="QEJ98970.1"/>
    </source>
</evidence>
<dbReference type="PROSITE" id="PS50885">
    <property type="entry name" value="HAMP"/>
    <property type="match status" value="1"/>
</dbReference>
<dbReference type="SMART" id="SM00304">
    <property type="entry name" value="HAMP"/>
    <property type="match status" value="1"/>
</dbReference>
<name>A0AAE6M8I5_TREPH</name>
<feature type="transmembrane region" description="Helical" evidence="4">
    <location>
        <begin position="89"/>
        <end position="110"/>
    </location>
</feature>
<dbReference type="PROSITE" id="PS50111">
    <property type="entry name" value="CHEMOTAXIS_TRANSDUC_2"/>
    <property type="match status" value="1"/>
</dbReference>
<sequence length="495" mass="54009">MVIIDTNVTAVAHSDHIKLGKVYDDDYTIDGCTRGNIKTSRFWADVQNTWTYDIMYPIYKDGKLFGSLDVGIPESGILEIQNEIIRVQIIIGVLALFLATIFSWAITLLITKPLAEITKILRNISEEEGNLTHRLKVSRSDELGQVALYFNKTLDKIRNSVNAVAEATKGMKEVGGILSASVNTTVNSSEKIIANTGNMEEQILKQNDEIKKTTASINEVFGSIEKLKSNIDSQANAVEESVSAVTEMISNIRSISEILHKNTDTISSLGIETGSAREATAQATDMTKKISEASSGLMEASAVIQHISSQTNLLAMNAAIEAAHAGSAGKGFAVVSEEIRKLAEESGIQGKTISTVLKNLKKDIDKITNDFDTVQKQFYNIFNLAESVKGQEEVIMHTIFEQNTGGEQVLEAMSEINTITADVRNGAEKMLNETKSVSEDIAGLTATTDSIDQSIREMTDTLTEMASAVTALQEADDKNNANIETLINELLQFRI</sequence>
<gene>
    <name evidence="7" type="ORF">FUT82_13875</name>
</gene>
<evidence type="ECO:0000259" key="6">
    <source>
        <dbReference type="PROSITE" id="PS50885"/>
    </source>
</evidence>
<dbReference type="InterPro" id="IPR004089">
    <property type="entry name" value="MCPsignal_dom"/>
</dbReference>
<dbReference type="RefSeq" id="WP_148879182.1">
    <property type="nucleotide sequence ID" value="NZ_CP027018.1"/>
</dbReference>
<comment type="similarity">
    <text evidence="2">Belongs to the methyl-accepting chemotaxis (MCP) protein family.</text>
</comment>
<dbReference type="InterPro" id="IPR003660">
    <property type="entry name" value="HAMP_dom"/>
</dbReference>
<feature type="domain" description="Methyl-accepting transducer" evidence="5">
    <location>
        <begin position="209"/>
        <end position="431"/>
    </location>
</feature>
<dbReference type="Gene3D" id="6.10.340.10">
    <property type="match status" value="1"/>
</dbReference>
<dbReference type="Gene3D" id="1.10.287.950">
    <property type="entry name" value="Methyl-accepting chemotaxis protein"/>
    <property type="match status" value="1"/>
</dbReference>
<dbReference type="PANTHER" id="PTHR32089:SF112">
    <property type="entry name" value="LYSOZYME-LIKE PROTEIN-RELATED"/>
    <property type="match status" value="1"/>
</dbReference>
<dbReference type="AlphaFoldDB" id="A0AAE6M8I5"/>
<keyword evidence="4" id="KW-0812">Transmembrane</keyword>
<dbReference type="GO" id="GO:0016020">
    <property type="term" value="C:membrane"/>
    <property type="evidence" value="ECO:0007669"/>
    <property type="project" value="InterPro"/>
</dbReference>
<protein>
    <submittedName>
        <fullName evidence="7">Methyl-accepting chemotaxis protein</fullName>
    </submittedName>
</protein>
<keyword evidence="1 3" id="KW-0807">Transducer</keyword>
<keyword evidence="4" id="KW-1133">Transmembrane helix</keyword>
<dbReference type="Pfam" id="PF00015">
    <property type="entry name" value="MCPsignal"/>
    <property type="match status" value="1"/>
</dbReference>
<dbReference type="SUPFAM" id="SSF58104">
    <property type="entry name" value="Methyl-accepting chemotaxis protein (MCP) signaling domain"/>
    <property type="match status" value="1"/>
</dbReference>
<dbReference type="GO" id="GO:0007165">
    <property type="term" value="P:signal transduction"/>
    <property type="evidence" value="ECO:0007669"/>
    <property type="project" value="UniProtKB-KW"/>
</dbReference>
<evidence type="ECO:0000313" key="8">
    <source>
        <dbReference type="Proteomes" id="UP000323594"/>
    </source>
</evidence>
<dbReference type="Pfam" id="PF00672">
    <property type="entry name" value="HAMP"/>
    <property type="match status" value="1"/>
</dbReference>
<proteinExistence type="inferred from homology"/>
<dbReference type="SUPFAM" id="SSF103190">
    <property type="entry name" value="Sensory domain-like"/>
    <property type="match status" value="1"/>
</dbReference>
<evidence type="ECO:0000256" key="4">
    <source>
        <dbReference type="SAM" id="Phobius"/>
    </source>
</evidence>
<keyword evidence="4" id="KW-0472">Membrane</keyword>
<dbReference type="EMBL" id="CP042817">
    <property type="protein sequence ID" value="QEJ98970.1"/>
    <property type="molecule type" value="Genomic_DNA"/>
</dbReference>
<evidence type="ECO:0000256" key="2">
    <source>
        <dbReference type="ARBA" id="ARBA00029447"/>
    </source>
</evidence>
<dbReference type="InterPro" id="IPR029151">
    <property type="entry name" value="Sensor-like_sf"/>
</dbReference>
<evidence type="ECO:0000256" key="3">
    <source>
        <dbReference type="PROSITE-ProRule" id="PRU00284"/>
    </source>
</evidence>